<organism evidence="11 12">
    <name type="scientific">Leptobrachium leishanense</name>
    <name type="common">Leishan spiny toad</name>
    <dbReference type="NCBI Taxonomy" id="445787"/>
    <lineage>
        <taxon>Eukaryota</taxon>
        <taxon>Metazoa</taxon>
        <taxon>Chordata</taxon>
        <taxon>Craniata</taxon>
        <taxon>Vertebrata</taxon>
        <taxon>Euteleostomi</taxon>
        <taxon>Amphibia</taxon>
        <taxon>Batrachia</taxon>
        <taxon>Anura</taxon>
        <taxon>Pelobatoidea</taxon>
        <taxon>Megophryidae</taxon>
        <taxon>Leptobrachium</taxon>
    </lineage>
</organism>
<sequence length="845" mass="92237">MRGGCGVWHYVAPLLTSASPAGDSCARTVWVPAGPLLRVKETVVQIPCNVSDYEGPPEQNFEWTFSSRDGLKVPILSTFDPSFTDASYAERVSTGDIALQRLGNSEVLLHIQKLDAEDEGTYTCSTPSTDATVRGNYQDEVQLRGTAPPGGGQSVRAGGSFELTCLAATTAASEQTHLALTWERRDTNGASPVLTVTYHGHLQPGEEYLARYSSGDVRVMYMGDYKYVLTVGAVQPSDAGVYSCVAASWVQASGRWEKIQEKSLTVAHVNVRPVGLTVKVPVSEVQVGEGLPLNLSCLVSQESAGPVLTRVRWSFNAGSSQETRELLGVQDPDPDAQDVGAHQLVVPQVWDNGTFSCRATLWALLSNGSWYPAVEAASDPITVLVVPSVPAVVVSLNASVLPLFSEEPTELLCHVSGLDGGRLSVSWYHTPPALSGSARIRLLASLDQDWTLHVGEGYEERLERGELIVSRKDPQTFALRIQWTTEADRGDYHCVSTAWKRRPEGSWVPSVEVASNPINIFLKGEEPALAVNAQLMKLALAPGGTFEMICSVSAKNIRSPQYSVTVEKPASLSPGPAQVILLSRDGQIQRQPDGNTMLEMIKEGVYRFRLYQAQLQDAGDYRCSVTAWTQGGDGFWRDAARQESDPLTLEFQSSGPVFNVTAYTDSTSVYLGDRAEFWCIITVDGPAVDPEDVVFEVSWFAQQPGGPAVSLVTVDRMAQVRHSRRNGTSEVALERISDMEFRLRIYNCEERDARGHYCAVTPWLRSGEGGWSQQAAVTSNLVPISIRMDLLSAFKYPLLIGAAVSLLAGCLACLIGYCSVRLCCKTPPKQDTRREHRRLMSMEMD</sequence>
<accession>A0A8C5LKW5</accession>
<dbReference type="OrthoDB" id="9873136at2759"/>
<dbReference type="InterPro" id="IPR007110">
    <property type="entry name" value="Ig-like_dom"/>
</dbReference>
<evidence type="ECO:0000256" key="4">
    <source>
        <dbReference type="ARBA" id="ARBA00022737"/>
    </source>
</evidence>
<dbReference type="Ensembl" id="ENSLLET00000001721.1">
    <property type="protein sequence ID" value="ENSLLEP00000001641.1"/>
    <property type="gene ID" value="ENSLLEG00000001076.1"/>
</dbReference>
<dbReference type="PANTHER" id="PTHR12207:SF3">
    <property type="entry name" value="PROSTAGLANDIN F2 RECEPTOR NEGATIVE REGULATOR"/>
    <property type="match status" value="1"/>
</dbReference>
<evidence type="ECO:0000256" key="3">
    <source>
        <dbReference type="ARBA" id="ARBA00022729"/>
    </source>
</evidence>
<feature type="domain" description="Ig-like" evidence="10">
    <location>
        <begin position="13"/>
        <end position="134"/>
    </location>
</feature>
<dbReference type="Proteomes" id="UP000694569">
    <property type="component" value="Unplaced"/>
</dbReference>
<evidence type="ECO:0000313" key="11">
    <source>
        <dbReference type="Ensembl" id="ENSLLEP00000001641.1"/>
    </source>
</evidence>
<dbReference type="GeneTree" id="ENSGT00940000158367"/>
<evidence type="ECO:0000256" key="2">
    <source>
        <dbReference type="ARBA" id="ARBA00022692"/>
    </source>
</evidence>
<keyword evidence="6 9" id="KW-0472">Membrane</keyword>
<dbReference type="FunFam" id="2.60.40.10:FF:000191">
    <property type="entry name" value="Immunoglobulin superfamily member 3"/>
    <property type="match status" value="1"/>
</dbReference>
<dbReference type="SMART" id="SM00406">
    <property type="entry name" value="IGv"/>
    <property type="match status" value="3"/>
</dbReference>
<feature type="transmembrane region" description="Helical" evidence="9">
    <location>
        <begin position="796"/>
        <end position="820"/>
    </location>
</feature>
<evidence type="ECO:0000256" key="8">
    <source>
        <dbReference type="ARBA" id="ARBA00023319"/>
    </source>
</evidence>
<reference evidence="11" key="1">
    <citation type="submission" date="2025-08" db="UniProtKB">
        <authorList>
            <consortium name="Ensembl"/>
        </authorList>
    </citation>
    <scope>IDENTIFICATION</scope>
</reference>
<dbReference type="InterPro" id="IPR013106">
    <property type="entry name" value="Ig_V-set"/>
</dbReference>
<feature type="domain" description="Ig-like" evidence="10">
    <location>
        <begin position="273"/>
        <end position="360"/>
    </location>
</feature>
<dbReference type="GO" id="GO:0016020">
    <property type="term" value="C:membrane"/>
    <property type="evidence" value="ECO:0007669"/>
    <property type="project" value="UniProtKB-SubCell"/>
</dbReference>
<feature type="domain" description="Ig-like" evidence="10">
    <location>
        <begin position="390"/>
        <end position="514"/>
    </location>
</feature>
<reference evidence="11" key="2">
    <citation type="submission" date="2025-09" db="UniProtKB">
        <authorList>
            <consortium name="Ensembl"/>
        </authorList>
    </citation>
    <scope>IDENTIFICATION</scope>
</reference>
<keyword evidence="5 9" id="KW-1133">Transmembrane helix</keyword>
<evidence type="ECO:0000259" key="10">
    <source>
        <dbReference type="PROSITE" id="PS50835"/>
    </source>
</evidence>
<keyword evidence="7" id="KW-1015">Disulfide bond</keyword>
<dbReference type="InterPro" id="IPR013783">
    <property type="entry name" value="Ig-like_fold"/>
</dbReference>
<protein>
    <recommendedName>
        <fullName evidence="10">Ig-like domain-containing protein</fullName>
    </recommendedName>
</protein>
<keyword evidence="3" id="KW-0732">Signal</keyword>
<keyword evidence="12" id="KW-1185">Reference proteome</keyword>
<evidence type="ECO:0000256" key="7">
    <source>
        <dbReference type="ARBA" id="ARBA00023157"/>
    </source>
</evidence>
<feature type="domain" description="Ig-like" evidence="10">
    <location>
        <begin position="527"/>
        <end position="648"/>
    </location>
</feature>
<dbReference type="SUPFAM" id="SSF48726">
    <property type="entry name" value="Immunoglobulin"/>
    <property type="match status" value="5"/>
</dbReference>
<dbReference type="PANTHER" id="PTHR12207">
    <property type="entry name" value="V-SET AND TRANSMEMBRANE DOMAIN-CONTAINING PROTEIN"/>
    <property type="match status" value="1"/>
</dbReference>
<dbReference type="InterPro" id="IPR003599">
    <property type="entry name" value="Ig_sub"/>
</dbReference>
<keyword evidence="8" id="KW-0393">Immunoglobulin domain</keyword>
<dbReference type="Pfam" id="PF07686">
    <property type="entry name" value="V-set"/>
    <property type="match status" value="2"/>
</dbReference>
<dbReference type="PROSITE" id="PS50835">
    <property type="entry name" value="IG_LIKE"/>
    <property type="match status" value="6"/>
</dbReference>
<proteinExistence type="predicted"/>
<keyword evidence="2 9" id="KW-0812">Transmembrane</keyword>
<comment type="subcellular location">
    <subcellularLocation>
        <location evidence="1">Membrane</location>
        <topology evidence="1">Single-pass membrane protein</topology>
    </subcellularLocation>
</comment>
<evidence type="ECO:0000313" key="12">
    <source>
        <dbReference type="Proteomes" id="UP000694569"/>
    </source>
</evidence>
<evidence type="ECO:0000256" key="1">
    <source>
        <dbReference type="ARBA" id="ARBA00004167"/>
    </source>
</evidence>
<keyword evidence="4" id="KW-0677">Repeat</keyword>
<dbReference type="SMART" id="SM00409">
    <property type="entry name" value="IG"/>
    <property type="match status" value="6"/>
</dbReference>
<feature type="domain" description="Ig-like" evidence="10">
    <location>
        <begin position="656"/>
        <end position="778"/>
    </location>
</feature>
<dbReference type="Gene3D" id="2.60.40.10">
    <property type="entry name" value="Immunoglobulins"/>
    <property type="match status" value="4"/>
</dbReference>
<evidence type="ECO:0000256" key="5">
    <source>
        <dbReference type="ARBA" id="ARBA00022989"/>
    </source>
</evidence>
<evidence type="ECO:0000256" key="6">
    <source>
        <dbReference type="ARBA" id="ARBA00023136"/>
    </source>
</evidence>
<feature type="domain" description="Ig-like" evidence="10">
    <location>
        <begin position="148"/>
        <end position="265"/>
    </location>
</feature>
<dbReference type="InterPro" id="IPR036179">
    <property type="entry name" value="Ig-like_dom_sf"/>
</dbReference>
<evidence type="ECO:0000256" key="9">
    <source>
        <dbReference type="SAM" id="Phobius"/>
    </source>
</evidence>
<name>A0A8C5LKW5_9ANUR</name>
<dbReference type="AlphaFoldDB" id="A0A8C5LKW5"/>
<dbReference type="InterPro" id="IPR051102">
    <property type="entry name" value="IgSF_V-set/TM_domain"/>
</dbReference>